<accession>A0A133UQU0</accession>
<evidence type="ECO:0000313" key="1">
    <source>
        <dbReference type="EMBL" id="KXA96497.1"/>
    </source>
</evidence>
<comment type="caution">
    <text evidence="1">The sequence shown here is derived from an EMBL/GenBank/DDBJ whole genome shotgun (WGS) entry which is preliminary data.</text>
</comment>
<sequence>MLGGPRPPTGGACSPLAKLILLDNLLNPFLISSKNSSFVSKKAVEISRLMPLHICSIGLRSGE</sequence>
<evidence type="ECO:0000313" key="2">
    <source>
        <dbReference type="Proteomes" id="UP000070463"/>
    </source>
</evidence>
<dbReference type="EMBL" id="LHXR01000078">
    <property type="protein sequence ID" value="KXA96497.1"/>
    <property type="molecule type" value="Genomic_DNA"/>
</dbReference>
<protein>
    <submittedName>
        <fullName evidence="1">Uncharacterized protein</fullName>
    </submittedName>
</protein>
<dbReference type="Proteomes" id="UP000070463">
    <property type="component" value="Unassembled WGS sequence"/>
</dbReference>
<dbReference type="AlphaFoldDB" id="A0A133UQU0"/>
<name>A0A133UQU0_9EURY</name>
<reference evidence="1 2" key="1">
    <citation type="journal article" date="2016" name="Sci. Rep.">
        <title>Metabolic traits of an uncultured archaeal lineage -MSBL1- from brine pools of the Red Sea.</title>
        <authorList>
            <person name="Mwirichia R."/>
            <person name="Alam I."/>
            <person name="Rashid M."/>
            <person name="Vinu M."/>
            <person name="Ba-Alawi W."/>
            <person name="Anthony Kamau A."/>
            <person name="Kamanda Ngugi D."/>
            <person name="Goker M."/>
            <person name="Klenk H.P."/>
            <person name="Bajic V."/>
            <person name="Stingl U."/>
        </authorList>
    </citation>
    <scope>NUCLEOTIDE SEQUENCE [LARGE SCALE GENOMIC DNA]</scope>
    <source>
        <strain evidence="1">SCGC-AAA259I09</strain>
    </source>
</reference>
<proteinExistence type="predicted"/>
<organism evidence="1 2">
    <name type="scientific">candidate division MSBL1 archaeon SCGC-AAA259I09</name>
    <dbReference type="NCBI Taxonomy" id="1698267"/>
    <lineage>
        <taxon>Archaea</taxon>
        <taxon>Methanobacteriati</taxon>
        <taxon>Methanobacteriota</taxon>
        <taxon>candidate division MSBL1</taxon>
    </lineage>
</organism>
<keyword evidence="2" id="KW-1185">Reference proteome</keyword>
<gene>
    <name evidence="1" type="ORF">AKJ37_05090</name>
</gene>